<evidence type="ECO:0000259" key="5">
    <source>
        <dbReference type="PROSITE" id="PS50600"/>
    </source>
</evidence>
<dbReference type="Gene3D" id="3.40.395.10">
    <property type="entry name" value="Adenoviral Proteinase, Chain A"/>
    <property type="match status" value="1"/>
</dbReference>
<dbReference type="HOGENOM" id="CLU_1328221_0_0_1"/>
<dbReference type="EnsemblPlants" id="ONIVA01G07810.1">
    <property type="protein sequence ID" value="ONIVA01G07810.1"/>
    <property type="gene ID" value="ONIVA01G07810"/>
</dbReference>
<protein>
    <recommendedName>
        <fullName evidence="5">Ubiquitin-like protease family profile domain-containing protein</fullName>
    </recommendedName>
</protein>
<dbReference type="Gramene" id="ONIVA01G07810.1">
    <property type="protein sequence ID" value="ONIVA01G07810.1"/>
    <property type="gene ID" value="ONIVA01G07810"/>
</dbReference>
<feature type="domain" description="Ubiquitin-like protease family profile" evidence="5">
    <location>
        <begin position="1"/>
        <end position="105"/>
    </location>
</feature>
<name>A0A0E0FHV5_ORYNI</name>
<sequence length="207" mass="23715">MRHMVFVPFNVMTSHWSLLVVNSLKKEIQILNSAVSMTSLRDEEKEERIVTNLQLCIERAVEGGLVTLIEPINITLWKKQYYTDIPQQMDCRSCGVYLIKYMLEWDGDKMLHQFTQEAEFLSKFERDIEGEEQAMDDDVKIIGTAKRKRARKVSKKTTHGNVLQDANTKDLHIVKLTHVYTEPGGLLKIAGSCGDSRRELTVVDGTL</sequence>
<dbReference type="PANTHER" id="PTHR12606:SF1">
    <property type="entry name" value="UBIQUITIN-LIKE-SPECIFIC PROTEASE 1A"/>
    <property type="match status" value="1"/>
</dbReference>
<organism evidence="6">
    <name type="scientific">Oryza nivara</name>
    <name type="common">Indian wild rice</name>
    <name type="synonym">Oryza sativa f. spontanea</name>
    <dbReference type="NCBI Taxonomy" id="4536"/>
    <lineage>
        <taxon>Eukaryota</taxon>
        <taxon>Viridiplantae</taxon>
        <taxon>Streptophyta</taxon>
        <taxon>Embryophyta</taxon>
        <taxon>Tracheophyta</taxon>
        <taxon>Spermatophyta</taxon>
        <taxon>Magnoliopsida</taxon>
        <taxon>Liliopsida</taxon>
        <taxon>Poales</taxon>
        <taxon>Poaceae</taxon>
        <taxon>BOP clade</taxon>
        <taxon>Oryzoideae</taxon>
        <taxon>Oryzeae</taxon>
        <taxon>Oryzinae</taxon>
        <taxon>Oryza</taxon>
    </lineage>
</organism>
<evidence type="ECO:0000256" key="3">
    <source>
        <dbReference type="ARBA" id="ARBA00022801"/>
    </source>
</evidence>
<dbReference type="InterPro" id="IPR038765">
    <property type="entry name" value="Papain-like_cys_pep_sf"/>
</dbReference>
<dbReference type="SUPFAM" id="SSF54001">
    <property type="entry name" value="Cysteine proteinases"/>
    <property type="match status" value="1"/>
</dbReference>
<evidence type="ECO:0000256" key="4">
    <source>
        <dbReference type="ARBA" id="ARBA00022807"/>
    </source>
</evidence>
<dbReference type="Pfam" id="PF02902">
    <property type="entry name" value="Peptidase_C48"/>
    <property type="match status" value="1"/>
</dbReference>
<keyword evidence="4" id="KW-0788">Thiol protease</keyword>
<dbReference type="Proteomes" id="UP000006591">
    <property type="component" value="Chromosome 1"/>
</dbReference>
<dbReference type="GO" id="GO:0016926">
    <property type="term" value="P:protein desumoylation"/>
    <property type="evidence" value="ECO:0007669"/>
    <property type="project" value="TreeGrafter"/>
</dbReference>
<evidence type="ECO:0000313" key="6">
    <source>
        <dbReference type="EnsemblPlants" id="ONIVA01G07810.1"/>
    </source>
</evidence>
<proteinExistence type="inferred from homology"/>
<keyword evidence="7" id="KW-1185">Reference proteome</keyword>
<keyword evidence="3" id="KW-0378">Hydrolase</keyword>
<keyword evidence="2" id="KW-0645">Protease</keyword>
<evidence type="ECO:0000256" key="2">
    <source>
        <dbReference type="ARBA" id="ARBA00022670"/>
    </source>
</evidence>
<dbReference type="GO" id="GO:0006508">
    <property type="term" value="P:proteolysis"/>
    <property type="evidence" value="ECO:0007669"/>
    <property type="project" value="UniProtKB-KW"/>
</dbReference>
<dbReference type="InterPro" id="IPR003653">
    <property type="entry name" value="Peptidase_C48_C"/>
</dbReference>
<comment type="similarity">
    <text evidence="1">Belongs to the peptidase C48 family.</text>
</comment>
<evidence type="ECO:0000256" key="1">
    <source>
        <dbReference type="ARBA" id="ARBA00005234"/>
    </source>
</evidence>
<dbReference type="AlphaFoldDB" id="A0A0E0FHV5"/>
<dbReference type="GO" id="GO:0016929">
    <property type="term" value="F:deSUMOylase activity"/>
    <property type="evidence" value="ECO:0007669"/>
    <property type="project" value="TreeGrafter"/>
</dbReference>
<evidence type="ECO:0000313" key="7">
    <source>
        <dbReference type="Proteomes" id="UP000006591"/>
    </source>
</evidence>
<reference evidence="6" key="2">
    <citation type="submission" date="2018-04" db="EMBL/GenBank/DDBJ databases">
        <title>OnivRS2 (Oryza nivara Reference Sequence Version 2).</title>
        <authorList>
            <person name="Zhang J."/>
            <person name="Kudrna D."/>
            <person name="Lee S."/>
            <person name="Talag J."/>
            <person name="Rajasekar S."/>
            <person name="Welchert J."/>
            <person name="Hsing Y.-I."/>
            <person name="Wing R.A."/>
        </authorList>
    </citation>
    <scope>NUCLEOTIDE SEQUENCE [LARGE SCALE GENOMIC DNA]</scope>
</reference>
<dbReference type="PANTHER" id="PTHR12606">
    <property type="entry name" value="SENTRIN/SUMO-SPECIFIC PROTEASE"/>
    <property type="match status" value="1"/>
</dbReference>
<accession>A0A0E0FHV5</accession>
<dbReference type="PROSITE" id="PS50600">
    <property type="entry name" value="ULP_PROTEASE"/>
    <property type="match status" value="1"/>
</dbReference>
<dbReference type="GO" id="GO:0005634">
    <property type="term" value="C:nucleus"/>
    <property type="evidence" value="ECO:0007669"/>
    <property type="project" value="TreeGrafter"/>
</dbReference>
<reference evidence="6" key="1">
    <citation type="submission" date="2015-04" db="UniProtKB">
        <authorList>
            <consortium name="EnsemblPlants"/>
        </authorList>
    </citation>
    <scope>IDENTIFICATION</scope>
    <source>
        <strain evidence="6">SL10</strain>
    </source>
</reference>